<protein>
    <recommendedName>
        <fullName evidence="4">Reverse transcriptase domain-containing protein</fullName>
    </recommendedName>
</protein>
<evidence type="ECO:0000313" key="2">
    <source>
        <dbReference type="EMBL" id="KAL1534868.1"/>
    </source>
</evidence>
<accession>A0ABD1FSQ8</accession>
<evidence type="ECO:0000313" key="3">
    <source>
        <dbReference type="Proteomes" id="UP001567538"/>
    </source>
</evidence>
<keyword evidence="3" id="KW-1185">Reference proteome</keyword>
<evidence type="ECO:0000256" key="1">
    <source>
        <dbReference type="SAM" id="MobiDB-lite"/>
    </source>
</evidence>
<comment type="caution">
    <text evidence="2">The sequence shown here is derived from an EMBL/GenBank/DDBJ whole genome shotgun (WGS) entry which is preliminary data.</text>
</comment>
<proteinExistence type="predicted"/>
<dbReference type="AlphaFoldDB" id="A0ABD1FSQ8"/>
<dbReference type="EMBL" id="JBEAFC010000012">
    <property type="protein sequence ID" value="KAL1534868.1"/>
    <property type="molecule type" value="Genomic_DNA"/>
</dbReference>
<feature type="region of interest" description="Disordered" evidence="1">
    <location>
        <begin position="122"/>
        <end position="164"/>
    </location>
</feature>
<gene>
    <name evidence="2" type="ORF">AAHA92_30990</name>
</gene>
<name>A0ABD1FSQ8_SALDI</name>
<sequence length="244" mass="27314">MNEDVPAESSGVLLGRPFLWTAKTLIDVCEGTICLDYHGEKYTFSIDEAMKKPMDEENLHSVDVITPLVQEYLEEEFLARSEGSSKHDTIEAEVANWCETMQKNVLTDQEISEAIMDFRQAKGSSGSSLPAQLASVERASGQESQSTDEADKNPIPQEERATTELKKLPPGLKYIFLGEKETKPVIINSQLTQEQEEKLMKVLERNQKAIGWKLSDLVGISPDLCMHHIRLEEGAKAYRDPKGS</sequence>
<reference evidence="2 3" key="1">
    <citation type="submission" date="2024-06" db="EMBL/GenBank/DDBJ databases">
        <title>A chromosome level genome sequence of Diviner's sage (Salvia divinorum).</title>
        <authorList>
            <person name="Ford S.A."/>
            <person name="Ro D.-K."/>
            <person name="Ness R.W."/>
            <person name="Phillips M.A."/>
        </authorList>
    </citation>
    <scope>NUCLEOTIDE SEQUENCE [LARGE SCALE GENOMIC DNA]</scope>
    <source>
        <strain evidence="2">SAF-2024a</strain>
        <tissue evidence="2">Leaf</tissue>
    </source>
</reference>
<evidence type="ECO:0008006" key="4">
    <source>
        <dbReference type="Google" id="ProtNLM"/>
    </source>
</evidence>
<dbReference type="Proteomes" id="UP001567538">
    <property type="component" value="Unassembled WGS sequence"/>
</dbReference>
<organism evidence="2 3">
    <name type="scientific">Salvia divinorum</name>
    <name type="common">Maria pastora</name>
    <name type="synonym">Diviner's sage</name>
    <dbReference type="NCBI Taxonomy" id="28513"/>
    <lineage>
        <taxon>Eukaryota</taxon>
        <taxon>Viridiplantae</taxon>
        <taxon>Streptophyta</taxon>
        <taxon>Embryophyta</taxon>
        <taxon>Tracheophyta</taxon>
        <taxon>Spermatophyta</taxon>
        <taxon>Magnoliopsida</taxon>
        <taxon>eudicotyledons</taxon>
        <taxon>Gunneridae</taxon>
        <taxon>Pentapetalae</taxon>
        <taxon>asterids</taxon>
        <taxon>lamiids</taxon>
        <taxon>Lamiales</taxon>
        <taxon>Lamiaceae</taxon>
        <taxon>Nepetoideae</taxon>
        <taxon>Mentheae</taxon>
        <taxon>Salviinae</taxon>
        <taxon>Salvia</taxon>
        <taxon>Salvia subgen. Calosphace</taxon>
    </lineage>
</organism>
<feature type="compositionally biased region" description="Basic and acidic residues" evidence="1">
    <location>
        <begin position="149"/>
        <end position="164"/>
    </location>
</feature>